<dbReference type="InterPro" id="IPR004616">
    <property type="entry name" value="Leu/Phe-tRNA_Trfase"/>
</dbReference>
<dbReference type="GO" id="GO:0005737">
    <property type="term" value="C:cytoplasm"/>
    <property type="evidence" value="ECO:0007669"/>
    <property type="project" value="TreeGrafter"/>
</dbReference>
<dbReference type="InterPro" id="IPR042203">
    <property type="entry name" value="Leu/Phe-tRNA_Trfase_C"/>
</dbReference>
<evidence type="ECO:0000313" key="4">
    <source>
        <dbReference type="EMBL" id="CAE4643623.1"/>
    </source>
</evidence>
<reference evidence="4" key="1">
    <citation type="submission" date="2021-01" db="EMBL/GenBank/DDBJ databases">
        <authorList>
            <person name="Corre E."/>
            <person name="Pelletier E."/>
            <person name="Niang G."/>
            <person name="Scheremetjew M."/>
            <person name="Finn R."/>
            <person name="Kale V."/>
            <person name="Holt S."/>
            <person name="Cochrane G."/>
            <person name="Meng A."/>
            <person name="Brown T."/>
            <person name="Cohen L."/>
        </authorList>
    </citation>
    <scope>NUCLEOTIDE SEQUENCE</scope>
    <source>
        <strain evidence="4">CCMP3105</strain>
    </source>
</reference>
<sequence>MTDAAAPGEAEAVGGVWSRIVGDEGGAVCCSDCGYAVALEQHRRGEPKQTRQEDHVILCRQFNRADGAVSSGPSMSEGARFKGWTFRLSNCGECSAHLGWCYEREGLPPFWEFVIDILQVEEPRGEKAELSSLPSPDPSSLAQPQVSTPISVYSPYYKVMRPVTSAASPLERAKPLTSRSLLSAISPLQQAIHGTLHQTRTSWVVRCGAPVSDAWARPEPKYRSKWMSHESLRRYDQDWRQAASVGPEQVRALRSYFPGPYIDSTVHTALTCKKLFLERRCEFGYSLDYSPAFFCELAYEGFFPMGLEHPQDRRIQVLGLCFDHQVHVLDFREVHVSRQVRRRAKQYTMTVDKAFDDVLLGCVRMHGEAWLYRGCRWVLRTLFHECRRPGTPDPGAAGVSVHSFELWDGEGKLVAGDIGYTLGSIYTSMTGFREQHTKSAGEVQLVLTAALLERMGFAWLDLGQVLKYKERLGAKAISRAAYLDRLHRDRDRPAHFGTDGCALDGQELLAQLVLLQAGDLEAGGASPGGPDCAGGAH</sequence>
<dbReference type="GO" id="GO:0030163">
    <property type="term" value="P:protein catabolic process"/>
    <property type="evidence" value="ECO:0007669"/>
    <property type="project" value="InterPro"/>
</dbReference>
<evidence type="ECO:0000256" key="1">
    <source>
        <dbReference type="ARBA" id="ARBA00022490"/>
    </source>
</evidence>
<gene>
    <name evidence="4" type="ORF">AMON00008_LOCUS49280</name>
</gene>
<dbReference type="PANTHER" id="PTHR30098:SF2">
    <property type="entry name" value="LEUCYL_PHENYLALANYL-TRNA--PROTEIN TRANSFERASE"/>
    <property type="match status" value="1"/>
</dbReference>
<keyword evidence="2" id="KW-0808">Transferase</keyword>
<protein>
    <recommendedName>
        <fullName evidence="5">Arginyltransferase</fullName>
    </recommendedName>
</protein>
<evidence type="ECO:0000256" key="3">
    <source>
        <dbReference type="ARBA" id="ARBA00023315"/>
    </source>
</evidence>
<dbReference type="Pfam" id="PF03588">
    <property type="entry name" value="Leu_Phe_trans"/>
    <property type="match status" value="1"/>
</dbReference>
<dbReference type="EMBL" id="HBNR01069561">
    <property type="protein sequence ID" value="CAE4643623.1"/>
    <property type="molecule type" value="Transcribed_RNA"/>
</dbReference>
<organism evidence="4">
    <name type="scientific">Alexandrium monilatum</name>
    <dbReference type="NCBI Taxonomy" id="311494"/>
    <lineage>
        <taxon>Eukaryota</taxon>
        <taxon>Sar</taxon>
        <taxon>Alveolata</taxon>
        <taxon>Dinophyceae</taxon>
        <taxon>Gonyaulacales</taxon>
        <taxon>Pyrocystaceae</taxon>
        <taxon>Alexandrium</taxon>
    </lineage>
</organism>
<keyword evidence="3" id="KW-0012">Acyltransferase</keyword>
<keyword evidence="1" id="KW-0963">Cytoplasm</keyword>
<dbReference type="Gene3D" id="2.170.150.20">
    <property type="entry name" value="Peptide methionine sulfoxide reductase"/>
    <property type="match status" value="1"/>
</dbReference>
<accession>A0A7S4SEX1</accession>
<dbReference type="PANTHER" id="PTHR30098">
    <property type="entry name" value="LEUCYL/PHENYLALANYL-TRNA--PROTEIN TRANSFERASE"/>
    <property type="match status" value="1"/>
</dbReference>
<dbReference type="SUPFAM" id="SSF55729">
    <property type="entry name" value="Acyl-CoA N-acyltransferases (Nat)"/>
    <property type="match status" value="1"/>
</dbReference>
<evidence type="ECO:0000256" key="2">
    <source>
        <dbReference type="ARBA" id="ARBA00022679"/>
    </source>
</evidence>
<dbReference type="AlphaFoldDB" id="A0A7S4SEX1"/>
<evidence type="ECO:0008006" key="5">
    <source>
        <dbReference type="Google" id="ProtNLM"/>
    </source>
</evidence>
<dbReference type="Gene3D" id="3.40.630.70">
    <property type="entry name" value="Leucyl/phenylalanyl-tRNA-protein transferase, C-terminal domain"/>
    <property type="match status" value="1"/>
</dbReference>
<name>A0A7S4SEX1_9DINO</name>
<proteinExistence type="predicted"/>
<dbReference type="GO" id="GO:0008914">
    <property type="term" value="F:leucyl-tRNA--protein transferase activity"/>
    <property type="evidence" value="ECO:0007669"/>
    <property type="project" value="InterPro"/>
</dbReference>
<dbReference type="InterPro" id="IPR016181">
    <property type="entry name" value="Acyl_CoA_acyltransferase"/>
</dbReference>